<dbReference type="Proteomes" id="UP000182360">
    <property type="component" value="Unassembled WGS sequence"/>
</dbReference>
<dbReference type="SUPFAM" id="SSF103481">
    <property type="entry name" value="Multidrug resistance efflux transporter EmrE"/>
    <property type="match status" value="2"/>
</dbReference>
<dbReference type="InterPro" id="IPR037185">
    <property type="entry name" value="EmrE-like"/>
</dbReference>
<evidence type="ECO:0000256" key="3">
    <source>
        <dbReference type="ARBA" id="ARBA00022989"/>
    </source>
</evidence>
<feature type="transmembrane region" description="Helical" evidence="5">
    <location>
        <begin position="313"/>
        <end position="329"/>
    </location>
</feature>
<evidence type="ECO:0000313" key="8">
    <source>
        <dbReference type="Proteomes" id="UP000182360"/>
    </source>
</evidence>
<dbReference type="GO" id="GO:0016020">
    <property type="term" value="C:membrane"/>
    <property type="evidence" value="ECO:0007669"/>
    <property type="project" value="UniProtKB-SubCell"/>
</dbReference>
<feature type="transmembrane region" description="Helical" evidence="5">
    <location>
        <begin position="118"/>
        <end position="136"/>
    </location>
</feature>
<evidence type="ECO:0000259" key="6">
    <source>
        <dbReference type="Pfam" id="PF00892"/>
    </source>
</evidence>
<dbReference type="InterPro" id="IPR000620">
    <property type="entry name" value="EamA_dom"/>
</dbReference>
<feature type="transmembrane region" description="Helical" evidence="5">
    <location>
        <begin position="77"/>
        <end position="97"/>
    </location>
</feature>
<dbReference type="EMBL" id="FOFU01000002">
    <property type="protein sequence ID" value="SEQ03987.1"/>
    <property type="molecule type" value="Genomic_DNA"/>
</dbReference>
<feature type="transmembrane region" description="Helical" evidence="5">
    <location>
        <begin position="170"/>
        <end position="190"/>
    </location>
</feature>
<dbReference type="STRING" id="163.SAMN04487775_101333"/>
<dbReference type="eggNOG" id="COG0697">
    <property type="taxonomic scope" value="Bacteria"/>
</dbReference>
<dbReference type="PANTHER" id="PTHR22911">
    <property type="entry name" value="ACYL-MALONYL CONDENSING ENZYME-RELATED"/>
    <property type="match status" value="1"/>
</dbReference>
<gene>
    <name evidence="7" type="ORF">SAMN04487977_102286</name>
</gene>
<feature type="domain" description="EamA" evidence="6">
    <location>
        <begin position="50"/>
        <end position="186"/>
    </location>
</feature>
<feature type="transmembrane region" description="Helical" evidence="5">
    <location>
        <begin position="142"/>
        <end position="163"/>
    </location>
</feature>
<evidence type="ECO:0000313" key="7">
    <source>
        <dbReference type="EMBL" id="SEQ03987.1"/>
    </source>
</evidence>
<proteinExistence type="predicted"/>
<dbReference type="PANTHER" id="PTHR22911:SF6">
    <property type="entry name" value="SOLUTE CARRIER FAMILY 35 MEMBER G1"/>
    <property type="match status" value="1"/>
</dbReference>
<comment type="subcellular location">
    <subcellularLocation>
        <location evidence="1">Membrane</location>
        <topology evidence="1">Multi-pass membrane protein</topology>
    </subcellularLocation>
</comment>
<feature type="transmembrane region" description="Helical" evidence="5">
    <location>
        <begin position="256"/>
        <end position="278"/>
    </location>
</feature>
<feature type="transmembrane region" description="Helical" evidence="5">
    <location>
        <begin position="290"/>
        <end position="307"/>
    </location>
</feature>
<dbReference type="Pfam" id="PF00892">
    <property type="entry name" value="EamA"/>
    <property type="match status" value="1"/>
</dbReference>
<feature type="transmembrane region" description="Helical" evidence="5">
    <location>
        <begin position="227"/>
        <end position="244"/>
    </location>
</feature>
<evidence type="ECO:0000256" key="5">
    <source>
        <dbReference type="SAM" id="Phobius"/>
    </source>
</evidence>
<evidence type="ECO:0000256" key="1">
    <source>
        <dbReference type="ARBA" id="ARBA00004141"/>
    </source>
</evidence>
<keyword evidence="2 5" id="KW-0812">Transmembrane</keyword>
<evidence type="ECO:0000256" key="2">
    <source>
        <dbReference type="ARBA" id="ARBA00022692"/>
    </source>
</evidence>
<sequence>MYDTCHAELVSTSINKLPKQVRDDRIYVIMTTHKKCSIIKEMKPESNTSKGIFFIICSAFFFALMAVFVRLAGDIHFIQKAFFRNAVAFFIALGGTIRDARHNGRAAIQIPKGAMLYLFLRAIAGSVGVFGNFYAIDHILLADAAILNKMAPFFTILFCFIILKEKIKTVPLICIIIAFSGSILIVKPSFNFTQMIPTLAAFMGGVGAGLAYASIRKLSYLNCNGKIIILFFSAFSMLLSVPYLITSFNPMTLKQTLLLCCAGGCAAGGQFSVTAAYYHAPASKISIYDYSQVLFSTLFGLVFFGQIPDWMSLAGYIIIISMAVVNYIYTHSHAEVDNSTSF</sequence>
<reference evidence="7 8" key="1">
    <citation type="submission" date="2016-10" db="EMBL/GenBank/DDBJ databases">
        <authorList>
            <person name="de Groot N.N."/>
        </authorList>
    </citation>
    <scope>NUCLEOTIDE SEQUENCE [LARGE SCALE GENOMIC DNA]</scope>
    <source>
        <strain evidence="7 8">B25</strain>
    </source>
</reference>
<keyword evidence="4 5" id="KW-0472">Membrane</keyword>
<feature type="transmembrane region" description="Helical" evidence="5">
    <location>
        <begin position="52"/>
        <end position="71"/>
    </location>
</feature>
<dbReference type="AlphaFoldDB" id="A0A1H9CSD8"/>
<protein>
    <submittedName>
        <fullName evidence="7">Permease of the drug/metabolite transporter (DMT) superfamily</fullName>
    </submittedName>
</protein>
<accession>A0A1H9CSD8</accession>
<keyword evidence="3 5" id="KW-1133">Transmembrane helix</keyword>
<evidence type="ECO:0000256" key="4">
    <source>
        <dbReference type="ARBA" id="ARBA00023136"/>
    </source>
</evidence>
<organism evidence="7 8">
    <name type="scientific">Treponema bryantii</name>
    <dbReference type="NCBI Taxonomy" id="163"/>
    <lineage>
        <taxon>Bacteria</taxon>
        <taxon>Pseudomonadati</taxon>
        <taxon>Spirochaetota</taxon>
        <taxon>Spirochaetia</taxon>
        <taxon>Spirochaetales</taxon>
        <taxon>Treponemataceae</taxon>
        <taxon>Treponema</taxon>
    </lineage>
</organism>
<name>A0A1H9CSD8_9SPIR</name>
<keyword evidence="8" id="KW-1185">Reference proteome</keyword>
<feature type="transmembrane region" description="Helical" evidence="5">
    <location>
        <begin position="196"/>
        <end position="215"/>
    </location>
</feature>